<dbReference type="InterPro" id="IPR006201">
    <property type="entry name" value="Neur_channel"/>
</dbReference>
<dbReference type="Gene3D" id="2.70.170.10">
    <property type="entry name" value="Neurotransmitter-gated ion-channel ligand-binding domain"/>
    <property type="match status" value="1"/>
</dbReference>
<dbReference type="GO" id="GO:0005230">
    <property type="term" value="F:extracellular ligand-gated monoatomic ion channel activity"/>
    <property type="evidence" value="ECO:0007669"/>
    <property type="project" value="InterPro"/>
</dbReference>
<dbReference type="GO" id="GO:0004888">
    <property type="term" value="F:transmembrane signaling receptor activity"/>
    <property type="evidence" value="ECO:0007669"/>
    <property type="project" value="InterPro"/>
</dbReference>
<feature type="transmembrane region" description="Helical" evidence="2">
    <location>
        <begin position="298"/>
        <end position="318"/>
    </location>
</feature>
<feature type="transmembrane region" description="Helical" evidence="2">
    <location>
        <begin position="598"/>
        <end position="617"/>
    </location>
</feature>
<accession>A0A915MG12</accession>
<keyword evidence="2" id="KW-0472">Membrane</keyword>
<dbReference type="AlphaFoldDB" id="A0A915MG12"/>
<name>A0A915MG12_MELJA</name>
<dbReference type="Proteomes" id="UP000887561">
    <property type="component" value="Unplaced"/>
</dbReference>
<feature type="transmembrane region" description="Helical" evidence="2">
    <location>
        <begin position="660"/>
        <end position="681"/>
    </location>
</feature>
<protein>
    <submittedName>
        <fullName evidence="5">Neurotransmitter-gated ion-channel ligand-binding domain-containing protein</fullName>
    </submittedName>
</protein>
<keyword evidence="4" id="KW-1185">Reference proteome</keyword>
<keyword evidence="2" id="KW-0812">Transmembrane</keyword>
<dbReference type="PANTHER" id="PTHR18945">
    <property type="entry name" value="NEUROTRANSMITTER GATED ION CHANNEL"/>
    <property type="match status" value="1"/>
</dbReference>
<evidence type="ECO:0000256" key="2">
    <source>
        <dbReference type="SAM" id="Phobius"/>
    </source>
</evidence>
<evidence type="ECO:0000313" key="5">
    <source>
        <dbReference type="WBParaSite" id="scaffold35711_cov297.g22636"/>
    </source>
</evidence>
<reference evidence="5" key="1">
    <citation type="submission" date="2022-11" db="UniProtKB">
        <authorList>
            <consortium name="WormBaseParasite"/>
        </authorList>
    </citation>
    <scope>IDENTIFICATION</scope>
</reference>
<dbReference type="GO" id="GO:0016020">
    <property type="term" value="C:membrane"/>
    <property type="evidence" value="ECO:0007669"/>
    <property type="project" value="InterPro"/>
</dbReference>
<evidence type="ECO:0000313" key="4">
    <source>
        <dbReference type="Proteomes" id="UP000887561"/>
    </source>
</evidence>
<organism evidence="4 5">
    <name type="scientific">Meloidogyne javanica</name>
    <name type="common">Root-knot nematode worm</name>
    <dbReference type="NCBI Taxonomy" id="6303"/>
    <lineage>
        <taxon>Eukaryota</taxon>
        <taxon>Metazoa</taxon>
        <taxon>Ecdysozoa</taxon>
        <taxon>Nematoda</taxon>
        <taxon>Chromadorea</taxon>
        <taxon>Rhabditida</taxon>
        <taxon>Tylenchina</taxon>
        <taxon>Tylenchomorpha</taxon>
        <taxon>Tylenchoidea</taxon>
        <taxon>Meloidogynidae</taxon>
        <taxon>Meloidogyninae</taxon>
        <taxon>Meloidogyne</taxon>
        <taxon>Meloidogyne incognita group</taxon>
    </lineage>
</organism>
<evidence type="ECO:0000259" key="3">
    <source>
        <dbReference type="Pfam" id="PF02931"/>
    </source>
</evidence>
<sequence length="773" mass="87321">MPNFNFLIISFAVIFLFCAGEVIKWKSDYSEFRPNDGVCTLAGGKTLTPKNVPNKEEGVCGDKLYSLLKHCAQQSFYIGLNRPRSEFAESALYLINGCLECPYGKAEATVSLHNYLPSGSMFSGCGQEDKIVSSVSVKLNSEKNVHGHGSFSLGGILEGRKCSGLFDNSRETMFEKIVLEVKHNCGQKKPMTLFVLLPPVDLPKLFSERNNFREWDGIRVDLGIFGVGWNERWLDFGDVFHSTTKAKQLPEVQIHSNNSNIIQHDEKPPISVLPTPVEFIEESEKNNEQKDKNNHFEFNLPFIFACVLVPLLLGFSLIDHEDEHNENNEQDEVGGNDVKCQNWKGKNTTDDDDLMDEQFTELENCIWNSLLAKEHAHSARQIHPLLSPPPEYPLKFSVENLVVEQVDTLSRASMEFNVFGHILLSWNDSRLQWEKSEWALEGISLEEDRRRELWTPDFMDDSNCGSNEGCMAKIGDLSVTSSGQVVGRLLFRFPSFCRIDYRSYPEERNDCCLFLGLADIGRTVEFTVGAKSKFATLAKQVHVRRDRPMSAVVISNLMETSPWAVQSQAIEPARVDGSRSDSLRLCVQSKKEMSTLRIALRIPVTIATLLTLVSPLFGDLRTQALVKCLTLLLQTICFLFLCSIAPASGFGGSKPKLYTFYEFMFTLTFLSILVTTVCLALSRMKRTVPATHSVYLGAKMLNHFLCCIEPDPATSYQRHLEDDTTSTRDMPNHGQALQNDYSMEWRHIYIAINNLFSGLCFSLFCFIVIFDIM</sequence>
<feature type="transmembrane region" description="Helical" evidence="2">
    <location>
        <begin position="629"/>
        <end position="648"/>
    </location>
</feature>
<proteinExistence type="predicted"/>
<evidence type="ECO:0000256" key="1">
    <source>
        <dbReference type="SAM" id="MobiDB-lite"/>
    </source>
</evidence>
<dbReference type="InterPro" id="IPR036734">
    <property type="entry name" value="Neur_chan_lig-bd_sf"/>
</dbReference>
<feature type="domain" description="Neurotransmitter-gated ion-channel ligand-binding" evidence="3">
    <location>
        <begin position="400"/>
        <end position="516"/>
    </location>
</feature>
<dbReference type="Pfam" id="PF02931">
    <property type="entry name" value="Neur_chan_LBD"/>
    <property type="match status" value="1"/>
</dbReference>
<keyword evidence="2" id="KW-1133">Transmembrane helix</keyword>
<feature type="transmembrane region" description="Helical" evidence="2">
    <location>
        <begin position="6"/>
        <end position="23"/>
    </location>
</feature>
<dbReference type="InterPro" id="IPR006202">
    <property type="entry name" value="Neur_chan_lig-bd"/>
</dbReference>
<dbReference type="WBParaSite" id="scaffold35711_cov297.g22636">
    <property type="protein sequence ID" value="scaffold35711_cov297.g22636"/>
    <property type="gene ID" value="scaffold35711_cov297.g22636"/>
</dbReference>
<feature type="transmembrane region" description="Helical" evidence="2">
    <location>
        <begin position="748"/>
        <end position="770"/>
    </location>
</feature>
<dbReference type="SUPFAM" id="SSF63712">
    <property type="entry name" value="Nicotinic receptor ligand binding domain-like"/>
    <property type="match status" value="1"/>
</dbReference>
<feature type="region of interest" description="Disordered" evidence="1">
    <location>
        <begin position="325"/>
        <end position="344"/>
    </location>
</feature>